<dbReference type="GO" id="GO:0043539">
    <property type="term" value="F:protein serine/threonine kinase activator activity"/>
    <property type="evidence" value="ECO:0007669"/>
    <property type="project" value="TreeGrafter"/>
</dbReference>
<protein>
    <submittedName>
        <fullName evidence="2">Rapamycin-insensitive companion of mTOR isoform X1</fullName>
    </submittedName>
</protein>
<reference evidence="2" key="1">
    <citation type="submission" date="2018-07" db="EMBL/GenBank/DDBJ databases">
        <title>Comparative genomics of catfishes provides insights into carnivory and benthic adaptation.</title>
        <authorList>
            <person name="Zhang Y."/>
            <person name="Wang D."/>
            <person name="Peng Z."/>
            <person name="Zheng S."/>
            <person name="Shao F."/>
            <person name="Tao W."/>
        </authorList>
    </citation>
    <scope>NUCLEOTIDE SEQUENCE</scope>
    <source>
        <strain evidence="2">Chongqing</strain>
    </source>
</reference>
<gene>
    <name evidence="2" type="ORF">C0J50_12657</name>
</gene>
<comment type="caution">
    <text evidence="2">The sequence shown here is derived from an EMBL/GenBank/DDBJ whole genome shotgun (WGS) entry which is preliminary data.</text>
</comment>
<dbReference type="EMBL" id="MU532660">
    <property type="protein sequence ID" value="KAI5629853.1"/>
    <property type="molecule type" value="Genomic_DNA"/>
</dbReference>
<dbReference type="PANTHER" id="PTHR13298">
    <property type="entry name" value="CYTOSOLIC REGULATOR PIANISSIMO"/>
    <property type="match status" value="1"/>
</dbReference>
<name>A0AAD5B6X9_SILAS</name>
<evidence type="ECO:0000259" key="1">
    <source>
        <dbReference type="SMART" id="SM01307"/>
    </source>
</evidence>
<feature type="domain" description="Rapamycin-insensitive companion of mTOR middle" evidence="1">
    <location>
        <begin position="1"/>
        <end position="161"/>
    </location>
</feature>
<dbReference type="Proteomes" id="UP001205998">
    <property type="component" value="Unassembled WGS sequence"/>
</dbReference>
<evidence type="ECO:0000313" key="3">
    <source>
        <dbReference type="Proteomes" id="UP001205998"/>
    </source>
</evidence>
<proteinExistence type="predicted"/>
<dbReference type="AlphaFoldDB" id="A0AAD5B6X9"/>
<dbReference type="SMART" id="SM01307">
    <property type="entry name" value="RICTOR_M"/>
    <property type="match status" value="1"/>
</dbReference>
<feature type="non-terminal residue" evidence="2">
    <location>
        <position position="162"/>
    </location>
</feature>
<dbReference type="InterPro" id="IPR028268">
    <property type="entry name" value="Pianissimo_fam"/>
</dbReference>
<dbReference type="InterPro" id="IPR029451">
    <property type="entry name" value="RICTOR_M"/>
</dbReference>
<sequence>DTEEALMMNLRDSQILNHKQNLDWSWVLIGTILKWPNVNLRNNKDEQMHKFVRRLLFFYKPSSKLYASLELDHSKAKQLTVVGCQFVEFLLESDEDGLVYLEDLVKDIVQWLSSSSGLKPDRSLQSNGLLNTLSQHYFLFLGTLSAHPSGVKLLEKCSVFQW</sequence>
<evidence type="ECO:0000313" key="2">
    <source>
        <dbReference type="EMBL" id="KAI5629853.1"/>
    </source>
</evidence>
<organism evidence="2 3">
    <name type="scientific">Silurus asotus</name>
    <name type="common">Amur catfish</name>
    <name type="synonym">Parasilurus asotus</name>
    <dbReference type="NCBI Taxonomy" id="30991"/>
    <lineage>
        <taxon>Eukaryota</taxon>
        <taxon>Metazoa</taxon>
        <taxon>Chordata</taxon>
        <taxon>Craniata</taxon>
        <taxon>Vertebrata</taxon>
        <taxon>Euteleostomi</taxon>
        <taxon>Actinopterygii</taxon>
        <taxon>Neopterygii</taxon>
        <taxon>Teleostei</taxon>
        <taxon>Ostariophysi</taxon>
        <taxon>Siluriformes</taxon>
        <taxon>Siluridae</taxon>
        <taxon>Silurus</taxon>
    </lineage>
</organism>
<dbReference type="Pfam" id="PF14666">
    <property type="entry name" value="RICTOR_M"/>
    <property type="match status" value="1"/>
</dbReference>
<dbReference type="GO" id="GO:0051897">
    <property type="term" value="P:positive regulation of phosphatidylinositol 3-kinase/protein kinase B signal transduction"/>
    <property type="evidence" value="ECO:0007669"/>
    <property type="project" value="TreeGrafter"/>
</dbReference>
<dbReference type="GO" id="GO:0031932">
    <property type="term" value="C:TORC2 complex"/>
    <property type="evidence" value="ECO:0007669"/>
    <property type="project" value="InterPro"/>
</dbReference>
<dbReference type="PANTHER" id="PTHR13298:SF11">
    <property type="entry name" value="RAPAMYCIN-INSENSITIVE COMPANION OF MTOR"/>
    <property type="match status" value="1"/>
</dbReference>
<dbReference type="GO" id="GO:0038203">
    <property type="term" value="P:TORC2 signaling"/>
    <property type="evidence" value="ECO:0007669"/>
    <property type="project" value="TreeGrafter"/>
</dbReference>
<accession>A0AAD5B6X9</accession>
<keyword evidence="3" id="KW-1185">Reference proteome</keyword>